<proteinExistence type="predicted"/>
<dbReference type="RefSeq" id="WP_140997772.1">
    <property type="nucleotide sequence ID" value="NZ_VDCZ01000006.1"/>
</dbReference>
<sequence length="230" mass="26238">MRNSMLILLGLLLTFNLVAQTNRRSIQLTGSISEKYPIAMTLAIENDTVRGFYYYEKYKTKIVLEGQVIGTKFILNESSDYEPEFKIGFIGEVTDTSFVGKWVDKTKDKRLKCELTIASDKQIKVTEDILQIEGTYEDLFNSEKYLGSVTLKNILGELFFFEISNGTESGCLGYLKGVVKLIDLQNGIFSTEACKKIEFNLLDNELILKEDNCDFHGMRCPFEGKYKKSE</sequence>
<comment type="caution">
    <text evidence="1">The sequence shown here is derived from an EMBL/GenBank/DDBJ whole genome shotgun (WGS) entry which is preliminary data.</text>
</comment>
<accession>A0A6I4II17</accession>
<name>A0A6I4II17_9FLAO</name>
<keyword evidence="2" id="KW-1185">Reference proteome</keyword>
<protein>
    <submittedName>
        <fullName evidence="1">Uncharacterized protein</fullName>
    </submittedName>
</protein>
<dbReference type="EMBL" id="WQLW01000006">
    <property type="protein sequence ID" value="MVO09393.1"/>
    <property type="molecule type" value="Genomic_DNA"/>
</dbReference>
<dbReference type="AlphaFoldDB" id="A0A6I4II17"/>
<evidence type="ECO:0000313" key="1">
    <source>
        <dbReference type="EMBL" id="MVO09393.1"/>
    </source>
</evidence>
<evidence type="ECO:0000313" key="2">
    <source>
        <dbReference type="Proteomes" id="UP000431264"/>
    </source>
</evidence>
<reference evidence="2" key="1">
    <citation type="submission" date="2019-05" db="EMBL/GenBank/DDBJ databases">
        <title>Flavobacterium profundi sp. nov., isolated from a deep-sea seamount.</title>
        <authorList>
            <person name="Zhang D.-C."/>
        </authorList>
    </citation>
    <scope>NUCLEOTIDE SEQUENCE [LARGE SCALE GENOMIC DNA]</scope>
    <source>
        <strain evidence="2">TP390</strain>
    </source>
</reference>
<gene>
    <name evidence="1" type="ORF">GOQ30_09505</name>
</gene>
<organism evidence="1 2">
    <name type="scientific">Flavobacterium profundi</name>
    <dbReference type="NCBI Taxonomy" id="1774945"/>
    <lineage>
        <taxon>Bacteria</taxon>
        <taxon>Pseudomonadati</taxon>
        <taxon>Bacteroidota</taxon>
        <taxon>Flavobacteriia</taxon>
        <taxon>Flavobacteriales</taxon>
        <taxon>Flavobacteriaceae</taxon>
        <taxon>Flavobacterium</taxon>
    </lineage>
</organism>
<dbReference type="OrthoDB" id="2677145at2"/>
<dbReference type="Proteomes" id="UP000431264">
    <property type="component" value="Unassembled WGS sequence"/>
</dbReference>